<dbReference type="OrthoDB" id="348201at2759"/>
<keyword evidence="6" id="KW-1185">Reference proteome</keyword>
<dbReference type="PANTHER" id="PTHR21483">
    <property type="entry name" value="RNA POLYMERASE II-ASSOCIATED PROTEIN 1"/>
    <property type="match status" value="1"/>
</dbReference>
<evidence type="ECO:0000256" key="1">
    <source>
        <dbReference type="ARBA" id="ARBA00009953"/>
    </source>
</evidence>
<evidence type="ECO:0000313" key="5">
    <source>
        <dbReference type="EMBL" id="RPA86195.1"/>
    </source>
</evidence>
<dbReference type="Pfam" id="PF08620">
    <property type="entry name" value="RPAP1_C"/>
    <property type="match status" value="1"/>
</dbReference>
<dbReference type="Proteomes" id="UP000275078">
    <property type="component" value="Unassembled WGS sequence"/>
</dbReference>
<dbReference type="EMBL" id="ML119650">
    <property type="protein sequence ID" value="RPA86195.1"/>
    <property type="molecule type" value="Genomic_DNA"/>
</dbReference>
<feature type="region of interest" description="Disordered" evidence="2">
    <location>
        <begin position="39"/>
        <end position="90"/>
    </location>
</feature>
<feature type="compositionally biased region" description="Basic and acidic residues" evidence="2">
    <location>
        <begin position="166"/>
        <end position="183"/>
    </location>
</feature>
<feature type="region of interest" description="Disordered" evidence="2">
    <location>
        <begin position="450"/>
        <end position="480"/>
    </location>
</feature>
<reference evidence="5 6" key="1">
    <citation type="journal article" date="2018" name="Nat. Ecol. Evol.">
        <title>Pezizomycetes genomes reveal the molecular basis of ectomycorrhizal truffle lifestyle.</title>
        <authorList>
            <person name="Murat C."/>
            <person name="Payen T."/>
            <person name="Noel B."/>
            <person name="Kuo A."/>
            <person name="Morin E."/>
            <person name="Chen J."/>
            <person name="Kohler A."/>
            <person name="Krizsan K."/>
            <person name="Balestrini R."/>
            <person name="Da Silva C."/>
            <person name="Montanini B."/>
            <person name="Hainaut M."/>
            <person name="Levati E."/>
            <person name="Barry K.W."/>
            <person name="Belfiori B."/>
            <person name="Cichocki N."/>
            <person name="Clum A."/>
            <person name="Dockter R.B."/>
            <person name="Fauchery L."/>
            <person name="Guy J."/>
            <person name="Iotti M."/>
            <person name="Le Tacon F."/>
            <person name="Lindquist E.A."/>
            <person name="Lipzen A."/>
            <person name="Malagnac F."/>
            <person name="Mello A."/>
            <person name="Molinier V."/>
            <person name="Miyauchi S."/>
            <person name="Poulain J."/>
            <person name="Riccioni C."/>
            <person name="Rubini A."/>
            <person name="Sitrit Y."/>
            <person name="Splivallo R."/>
            <person name="Traeger S."/>
            <person name="Wang M."/>
            <person name="Zifcakova L."/>
            <person name="Wipf D."/>
            <person name="Zambonelli A."/>
            <person name="Paolocci F."/>
            <person name="Nowrousian M."/>
            <person name="Ottonello S."/>
            <person name="Baldrian P."/>
            <person name="Spatafora J.W."/>
            <person name="Henrissat B."/>
            <person name="Nagy L.G."/>
            <person name="Aury J.M."/>
            <person name="Wincker P."/>
            <person name="Grigoriev I.V."/>
            <person name="Bonfante P."/>
            <person name="Martin F.M."/>
        </authorList>
    </citation>
    <scope>NUCLEOTIDE SEQUENCE [LARGE SCALE GENOMIC DNA]</scope>
    <source>
        <strain evidence="5 6">RN42</strain>
    </source>
</reference>
<accession>A0A3N4IJ76</accession>
<feature type="compositionally biased region" description="Low complexity" evidence="2">
    <location>
        <begin position="187"/>
        <end position="214"/>
    </location>
</feature>
<sequence>MSTGVRFKIDDLDLEPKAPADPFAFVGDIVEKPIVAGAAPPAPPTLKPGSTGFPTPKKRVSAFAQRRRDAAAAGSRNAPPVVQTIPTGEKPATVLDRMHASKEEIDSINAENEKRIADMSIEEIEEARNELLKGLNGSLIERFLNRSTSAKPAPKQPAPKVLTEAEMSKENETPKEASKEIPKDTSPPKASESSPEPRSSSPPASISTKPAAIPVPNTVQHSFTPSKVQRITNLDSLDPSFPRLPPDTLLPPPVKTHYPAPPQPAVPDPDPDSPQFLENLKSKYFPNLPTDPSKLSWMAPLPSSEASMGYDPSLSSLLPSSLRFDFKGRLLPPRKALELPTHLGLHHHGDAPGAAGYTIPELAHLARSSFPAQRCMAMQTLGRIMYRLGQGEFGEDVEGDEGVVYRGLWKCLNEGRVLDGLNECAAKEGGHLGVKCYAIEALWNWERGRAREQEKKDQEVLEAVREQDEEEEEIDMGVRR</sequence>
<dbReference type="AlphaFoldDB" id="A0A3N4IJ76"/>
<gene>
    <name evidence="5" type="ORF">BJ508DRAFT_411390</name>
</gene>
<dbReference type="InterPro" id="IPR039913">
    <property type="entry name" value="RPAP1/Rba50"/>
</dbReference>
<name>A0A3N4IJ76_ASCIM</name>
<feature type="domain" description="RPAP1 C-terminal" evidence="3">
    <location>
        <begin position="321"/>
        <end position="388"/>
    </location>
</feature>
<evidence type="ECO:0000256" key="2">
    <source>
        <dbReference type="SAM" id="MobiDB-lite"/>
    </source>
</evidence>
<evidence type="ECO:0000259" key="3">
    <source>
        <dbReference type="Pfam" id="PF08620"/>
    </source>
</evidence>
<protein>
    <submittedName>
        <fullName evidence="5">Uncharacterized protein</fullName>
    </submittedName>
</protein>
<feature type="compositionally biased region" description="Acidic residues" evidence="2">
    <location>
        <begin position="467"/>
        <end position="480"/>
    </location>
</feature>
<dbReference type="GO" id="GO:0006366">
    <property type="term" value="P:transcription by RNA polymerase II"/>
    <property type="evidence" value="ECO:0007669"/>
    <property type="project" value="InterPro"/>
</dbReference>
<organism evidence="5 6">
    <name type="scientific">Ascobolus immersus RN42</name>
    <dbReference type="NCBI Taxonomy" id="1160509"/>
    <lineage>
        <taxon>Eukaryota</taxon>
        <taxon>Fungi</taxon>
        <taxon>Dikarya</taxon>
        <taxon>Ascomycota</taxon>
        <taxon>Pezizomycotina</taxon>
        <taxon>Pezizomycetes</taxon>
        <taxon>Pezizales</taxon>
        <taxon>Ascobolaceae</taxon>
        <taxon>Ascobolus</taxon>
    </lineage>
</organism>
<dbReference type="PANTHER" id="PTHR21483:SF18">
    <property type="entry name" value="RNA POLYMERASE II-ASSOCIATED PROTEIN 1"/>
    <property type="match status" value="1"/>
</dbReference>
<feature type="compositionally biased region" description="Pro residues" evidence="2">
    <location>
        <begin position="242"/>
        <end position="268"/>
    </location>
</feature>
<evidence type="ECO:0000259" key="4">
    <source>
        <dbReference type="Pfam" id="PF08621"/>
    </source>
</evidence>
<feature type="domain" description="RPAP1 N-terminal" evidence="4">
    <location>
        <begin position="107"/>
        <end position="147"/>
    </location>
</feature>
<proteinExistence type="inferred from homology"/>
<feature type="compositionally biased region" description="Basic and acidic residues" evidence="2">
    <location>
        <begin position="450"/>
        <end position="466"/>
    </location>
</feature>
<dbReference type="InterPro" id="IPR013930">
    <property type="entry name" value="RPAP1_N"/>
</dbReference>
<comment type="similarity">
    <text evidence="1">Belongs to the RPAP1 family.</text>
</comment>
<evidence type="ECO:0000313" key="6">
    <source>
        <dbReference type="Proteomes" id="UP000275078"/>
    </source>
</evidence>
<dbReference type="STRING" id="1160509.A0A3N4IJ76"/>
<dbReference type="Pfam" id="PF08621">
    <property type="entry name" value="RPAP1_N"/>
    <property type="match status" value="1"/>
</dbReference>
<dbReference type="InterPro" id="IPR013929">
    <property type="entry name" value="RPAP1_C"/>
</dbReference>
<feature type="compositionally biased region" description="Polar residues" evidence="2">
    <location>
        <begin position="217"/>
        <end position="235"/>
    </location>
</feature>
<feature type="region of interest" description="Disordered" evidence="2">
    <location>
        <begin position="146"/>
        <end position="277"/>
    </location>
</feature>